<dbReference type="Proteomes" id="UP000011083">
    <property type="component" value="Unassembled WGS sequence"/>
</dbReference>
<dbReference type="PROSITE" id="PS00723">
    <property type="entry name" value="POLYPRENYL_SYNTHASE_1"/>
    <property type="match status" value="1"/>
</dbReference>
<name>L8H3G3_ACACF</name>
<dbReference type="STRING" id="1257118.L8H3G3"/>
<dbReference type="EMBL" id="KB007933">
    <property type="protein sequence ID" value="ELR19258.1"/>
    <property type="molecule type" value="Genomic_DNA"/>
</dbReference>
<dbReference type="PANTHER" id="PTHR12001">
    <property type="entry name" value="GERANYLGERANYL PYROPHOSPHATE SYNTHASE"/>
    <property type="match status" value="1"/>
</dbReference>
<evidence type="ECO:0000256" key="3">
    <source>
        <dbReference type="RuleBase" id="RU004466"/>
    </source>
</evidence>
<evidence type="ECO:0000256" key="2">
    <source>
        <dbReference type="ARBA" id="ARBA00022842"/>
    </source>
</evidence>
<protein>
    <submittedName>
        <fullName evidence="4">Geranylgeranyl diphosphate synthase 1, putative</fullName>
    </submittedName>
</protein>
<sequence>MDGKPTLTYSSKEILLEPYEYLLQVPGKDVRGKLIDSFNKWLQISEPELNQIKTIVSMLHNSSLLIDDIEDNSVLRRGLPVAHKVYGVASAINCANYVYFVALQQCASMNNPKASAMFLEEMINLHHGQGFDIFWRDHQICPTEEEYKKMVLDKTGGLFRLAVKLIQAFSKDERDYIPLVNKLAYYFQVRDDFINLQSQDFMDHKGFCEDITEGKFSFPIIHSIRAVPHDHRLLSILKQRTNDVELKKYAVKYMEQTGSFEYTRNILKGLHEDIVQEIDRLGGNDLLMKIVELLAQYKV</sequence>
<accession>L8H3G3</accession>
<dbReference type="SUPFAM" id="SSF48576">
    <property type="entry name" value="Terpenoid synthases"/>
    <property type="match status" value="1"/>
</dbReference>
<evidence type="ECO:0000256" key="1">
    <source>
        <dbReference type="ARBA" id="ARBA00022723"/>
    </source>
</evidence>
<organism evidence="4 5">
    <name type="scientific">Acanthamoeba castellanii (strain ATCC 30010 / Neff)</name>
    <dbReference type="NCBI Taxonomy" id="1257118"/>
    <lineage>
        <taxon>Eukaryota</taxon>
        <taxon>Amoebozoa</taxon>
        <taxon>Discosea</taxon>
        <taxon>Longamoebia</taxon>
        <taxon>Centramoebida</taxon>
        <taxon>Acanthamoebidae</taxon>
        <taxon>Acanthamoeba</taxon>
    </lineage>
</organism>
<dbReference type="OrthoDB" id="6921389at2759"/>
<dbReference type="InterPro" id="IPR000092">
    <property type="entry name" value="Polyprenyl_synt"/>
</dbReference>
<dbReference type="InterPro" id="IPR008949">
    <property type="entry name" value="Isoprenoid_synthase_dom_sf"/>
</dbReference>
<dbReference type="SFLD" id="SFLDS00005">
    <property type="entry name" value="Isoprenoid_Synthase_Type_I"/>
    <property type="match status" value="1"/>
</dbReference>
<dbReference type="GeneID" id="14920032"/>
<evidence type="ECO:0000313" key="4">
    <source>
        <dbReference type="EMBL" id="ELR19258.1"/>
    </source>
</evidence>
<dbReference type="InterPro" id="IPR033749">
    <property type="entry name" value="Polyprenyl_synt_CS"/>
</dbReference>
<gene>
    <name evidence="4" type="ORF">ACA1_264290</name>
</gene>
<dbReference type="OMA" id="FYSKAFF"/>
<dbReference type="Gene3D" id="1.10.600.10">
    <property type="entry name" value="Farnesyl Diphosphate Synthase"/>
    <property type="match status" value="1"/>
</dbReference>
<keyword evidence="3" id="KW-0808">Transferase</keyword>
<dbReference type="RefSeq" id="XP_004341343.1">
    <property type="nucleotide sequence ID" value="XM_004341295.1"/>
</dbReference>
<dbReference type="Pfam" id="PF00348">
    <property type="entry name" value="polyprenyl_synt"/>
    <property type="match status" value="1"/>
</dbReference>
<dbReference type="GO" id="GO:0046872">
    <property type="term" value="F:metal ion binding"/>
    <property type="evidence" value="ECO:0007669"/>
    <property type="project" value="UniProtKB-KW"/>
</dbReference>
<proteinExistence type="inferred from homology"/>
<comment type="similarity">
    <text evidence="3">Belongs to the FPP/GGPP synthase family.</text>
</comment>
<dbReference type="CDD" id="cd00685">
    <property type="entry name" value="Trans_IPPS_HT"/>
    <property type="match status" value="1"/>
</dbReference>
<dbReference type="VEuPathDB" id="AmoebaDB:ACA1_264290"/>
<dbReference type="GO" id="GO:0004659">
    <property type="term" value="F:prenyltransferase activity"/>
    <property type="evidence" value="ECO:0007669"/>
    <property type="project" value="InterPro"/>
</dbReference>
<keyword evidence="2" id="KW-0460">Magnesium</keyword>
<keyword evidence="1" id="KW-0479">Metal-binding</keyword>
<dbReference type="GO" id="GO:0008299">
    <property type="term" value="P:isoprenoid biosynthetic process"/>
    <property type="evidence" value="ECO:0007669"/>
    <property type="project" value="InterPro"/>
</dbReference>
<keyword evidence="5" id="KW-1185">Reference proteome</keyword>
<dbReference type="PANTHER" id="PTHR12001:SF44">
    <property type="entry name" value="GERANYLGERANYL PYROPHOSPHATE SYNTHASE"/>
    <property type="match status" value="1"/>
</dbReference>
<dbReference type="AlphaFoldDB" id="L8H3G3"/>
<reference evidence="4 5" key="1">
    <citation type="journal article" date="2013" name="Genome Biol.">
        <title>Genome of Acanthamoeba castellanii highlights extensive lateral gene transfer and early evolution of tyrosine kinase signaling.</title>
        <authorList>
            <person name="Clarke M."/>
            <person name="Lohan A.J."/>
            <person name="Liu B."/>
            <person name="Lagkouvardos I."/>
            <person name="Roy S."/>
            <person name="Zafar N."/>
            <person name="Bertelli C."/>
            <person name="Schilde C."/>
            <person name="Kianianmomeni A."/>
            <person name="Burglin T.R."/>
            <person name="Frech C."/>
            <person name="Turcotte B."/>
            <person name="Kopec K.O."/>
            <person name="Synnott J.M."/>
            <person name="Choo C."/>
            <person name="Paponov I."/>
            <person name="Finkler A."/>
            <person name="Soon Heng Tan C."/>
            <person name="Hutchins A.P."/>
            <person name="Weinmeier T."/>
            <person name="Rattei T."/>
            <person name="Chu J.S."/>
            <person name="Gimenez G."/>
            <person name="Irimia M."/>
            <person name="Rigden D.J."/>
            <person name="Fitzpatrick D.A."/>
            <person name="Lorenzo-Morales J."/>
            <person name="Bateman A."/>
            <person name="Chiu C.H."/>
            <person name="Tang P."/>
            <person name="Hegemann P."/>
            <person name="Fromm H."/>
            <person name="Raoult D."/>
            <person name="Greub G."/>
            <person name="Miranda-Saavedra D."/>
            <person name="Chen N."/>
            <person name="Nash P."/>
            <person name="Ginger M.L."/>
            <person name="Horn M."/>
            <person name="Schaap P."/>
            <person name="Caler L."/>
            <person name="Loftus B."/>
        </authorList>
    </citation>
    <scope>NUCLEOTIDE SEQUENCE [LARGE SCALE GENOMIC DNA]</scope>
    <source>
        <strain evidence="4 5">Neff</strain>
    </source>
</reference>
<dbReference type="KEGG" id="acan:ACA1_264290"/>
<evidence type="ECO:0000313" key="5">
    <source>
        <dbReference type="Proteomes" id="UP000011083"/>
    </source>
</evidence>